<proteinExistence type="predicted"/>
<gene>
    <name evidence="1" type="ORF">A3Q56_05439</name>
</gene>
<dbReference type="Pfam" id="PF21052">
    <property type="entry name" value="EFR3_ARM"/>
    <property type="match status" value="1"/>
</dbReference>
<dbReference type="EMBL" id="LWCA01000820">
    <property type="protein sequence ID" value="OAF66821.1"/>
    <property type="molecule type" value="Genomic_DNA"/>
</dbReference>
<accession>A0A177AZL2</accession>
<dbReference type="GO" id="GO:0072659">
    <property type="term" value="P:protein localization to plasma membrane"/>
    <property type="evidence" value="ECO:0007669"/>
    <property type="project" value="TreeGrafter"/>
</dbReference>
<evidence type="ECO:0000313" key="2">
    <source>
        <dbReference type="Proteomes" id="UP000078046"/>
    </source>
</evidence>
<dbReference type="InterPro" id="IPR051851">
    <property type="entry name" value="EFR3_Homologs"/>
</dbReference>
<dbReference type="InterPro" id="IPR049152">
    <property type="entry name" value="EFR3-like_ARM"/>
</dbReference>
<protein>
    <submittedName>
        <fullName evidence="1">Uncharacterized protein</fullName>
    </submittedName>
</protein>
<reference evidence="1 2" key="1">
    <citation type="submission" date="2016-04" db="EMBL/GenBank/DDBJ databases">
        <title>The genome of Intoshia linei affirms orthonectids as highly simplified spiralians.</title>
        <authorList>
            <person name="Mikhailov K.V."/>
            <person name="Slusarev G.S."/>
            <person name="Nikitin M.A."/>
            <person name="Logacheva M.D."/>
            <person name="Penin A."/>
            <person name="Aleoshin V."/>
            <person name="Panchin Y.V."/>
        </authorList>
    </citation>
    <scope>NUCLEOTIDE SEQUENCE [LARGE SCALE GENOMIC DNA]</scope>
    <source>
        <strain evidence="1">Intl2013</strain>
        <tissue evidence="1">Whole animal</tissue>
    </source>
</reference>
<dbReference type="GO" id="GO:0005886">
    <property type="term" value="C:plasma membrane"/>
    <property type="evidence" value="ECO:0007669"/>
    <property type="project" value="TreeGrafter"/>
</dbReference>
<evidence type="ECO:0000313" key="1">
    <source>
        <dbReference type="EMBL" id="OAF66821.1"/>
    </source>
</evidence>
<dbReference type="OrthoDB" id="19232at2759"/>
<comment type="caution">
    <text evidence="1">The sequence shown here is derived from an EMBL/GenBank/DDBJ whole genome shotgun (WGS) entry which is preliminary data.</text>
</comment>
<keyword evidence="2" id="KW-1185">Reference proteome</keyword>
<dbReference type="AlphaFoldDB" id="A0A177AZL2"/>
<sequence length="334" mass="39034">MIKNPCKRSLSENNKERFRIMIISLTLFKPKYMRLIDNMYPKKIVNSEYTIIKSALEKLTMYSMQQPQKLNRISRYLLYKTISNLKCNDNFDVACVSIDAIDHLLNASSSSANLVVFVENYLQILREMISKDDDLLLKRVVQSLKAYSFIETELKADQSYQYFIFTFCIKMKNVSAQSTITCLEFEEYNTNYSMYNIQYAERLYNLAIGIEAIIHKVSPYYLVNKSNALESIVFALTSKIYEYETIKNIKLRNISRIRQLRSTNNSVQCSTENNQLKLLIKSISFSLTDDDKLLNTSSEDNLINKLEKCCNIFDYLAKKCSSINIELFLKYIEK</sequence>
<organism evidence="1 2">
    <name type="scientific">Intoshia linei</name>
    <dbReference type="NCBI Taxonomy" id="1819745"/>
    <lineage>
        <taxon>Eukaryota</taxon>
        <taxon>Metazoa</taxon>
        <taxon>Spiralia</taxon>
        <taxon>Lophotrochozoa</taxon>
        <taxon>Mesozoa</taxon>
        <taxon>Orthonectida</taxon>
        <taxon>Rhopaluridae</taxon>
        <taxon>Intoshia</taxon>
    </lineage>
</organism>
<dbReference type="PANTHER" id="PTHR12444:SF8">
    <property type="entry name" value="PROTEIN EFR3 HOMOLOG CMP44E"/>
    <property type="match status" value="1"/>
</dbReference>
<name>A0A177AZL2_9BILA</name>
<dbReference type="Proteomes" id="UP000078046">
    <property type="component" value="Unassembled WGS sequence"/>
</dbReference>
<dbReference type="PANTHER" id="PTHR12444">
    <property type="entry name" value="PROTEIN EFR3 HOMOLOG CMP44E"/>
    <property type="match status" value="1"/>
</dbReference>